<dbReference type="EMBL" id="JACCKB010000012">
    <property type="protein sequence ID" value="NYZ66287.1"/>
    <property type="molecule type" value="Genomic_DNA"/>
</dbReference>
<dbReference type="Pfam" id="PF00353">
    <property type="entry name" value="HemolysinCabind"/>
    <property type="match status" value="5"/>
</dbReference>
<evidence type="ECO:0000256" key="1">
    <source>
        <dbReference type="ARBA" id="ARBA00004370"/>
    </source>
</evidence>
<evidence type="ECO:0000256" key="8">
    <source>
        <dbReference type="ARBA" id="ARBA00023136"/>
    </source>
</evidence>
<comment type="subcellular location">
    <subcellularLocation>
        <location evidence="1">Membrane</location>
    </subcellularLocation>
    <subcellularLocation>
        <location evidence="2">Secreted</location>
    </subcellularLocation>
</comment>
<dbReference type="Gene3D" id="2.150.10.10">
    <property type="entry name" value="Serralysin-like metalloprotease, C-terminal"/>
    <property type="match status" value="5"/>
</dbReference>
<keyword evidence="4" id="KW-0800">Toxin</keyword>
<name>A0A853I9Q8_9GAMM</name>
<evidence type="ECO:0000256" key="6">
    <source>
        <dbReference type="ARBA" id="ARBA00022837"/>
    </source>
</evidence>
<keyword evidence="13" id="KW-1185">Reference proteome</keyword>
<dbReference type="PRINTS" id="PR00313">
    <property type="entry name" value="CABNDNGRPT"/>
</dbReference>
<evidence type="ECO:0000313" key="12">
    <source>
        <dbReference type="EMBL" id="NYZ66287.1"/>
    </source>
</evidence>
<feature type="region of interest" description="Disordered" evidence="9">
    <location>
        <begin position="781"/>
        <end position="811"/>
    </location>
</feature>
<feature type="domain" description="Haemolysin-type calcium binding-related" evidence="10">
    <location>
        <begin position="735"/>
        <end position="768"/>
    </location>
</feature>
<feature type="region of interest" description="Disordered" evidence="9">
    <location>
        <begin position="834"/>
        <end position="882"/>
    </location>
</feature>
<dbReference type="InterPro" id="IPR001343">
    <property type="entry name" value="Hemolysn_Ca-bd"/>
</dbReference>
<dbReference type="InterPro" id="IPR009030">
    <property type="entry name" value="Growth_fac_rcpt_cys_sf"/>
</dbReference>
<dbReference type="InterPro" id="IPR011049">
    <property type="entry name" value="Serralysin-like_metalloprot_C"/>
</dbReference>
<evidence type="ECO:0000256" key="2">
    <source>
        <dbReference type="ARBA" id="ARBA00004613"/>
    </source>
</evidence>
<dbReference type="RefSeq" id="WP_180568315.1">
    <property type="nucleotide sequence ID" value="NZ_JACCKB010000012.1"/>
</dbReference>
<dbReference type="PROSITE" id="PS00330">
    <property type="entry name" value="HEMOLYSIN_CALCIUM"/>
    <property type="match status" value="8"/>
</dbReference>
<keyword evidence="3" id="KW-0964">Secreted</keyword>
<evidence type="ECO:0000256" key="9">
    <source>
        <dbReference type="SAM" id="MobiDB-lite"/>
    </source>
</evidence>
<feature type="compositionally biased region" description="Basic and acidic residues" evidence="9">
    <location>
        <begin position="977"/>
        <end position="993"/>
    </location>
</feature>
<evidence type="ECO:0000259" key="10">
    <source>
        <dbReference type="Pfam" id="PF06594"/>
    </source>
</evidence>
<dbReference type="PRINTS" id="PR01488">
    <property type="entry name" value="RTXTOXINA"/>
</dbReference>
<proteinExistence type="predicted"/>
<evidence type="ECO:0000313" key="13">
    <source>
        <dbReference type="Proteomes" id="UP000569732"/>
    </source>
</evidence>
<dbReference type="GO" id="GO:0005509">
    <property type="term" value="F:calcium ion binding"/>
    <property type="evidence" value="ECO:0007669"/>
    <property type="project" value="InterPro"/>
</dbReference>
<keyword evidence="6" id="KW-0106">Calcium</keyword>
<comment type="caution">
    <text evidence="12">The sequence shown here is derived from an EMBL/GenBank/DDBJ whole genome shotgun (WGS) entry which is preliminary data.</text>
</comment>
<feature type="compositionally biased region" description="Basic and acidic residues" evidence="9">
    <location>
        <begin position="781"/>
        <end position="797"/>
    </location>
</feature>
<organism evidence="12 13">
    <name type="scientific">Spartinivicinus marinus</name>
    <dbReference type="NCBI Taxonomy" id="2994442"/>
    <lineage>
        <taxon>Bacteria</taxon>
        <taxon>Pseudomonadati</taxon>
        <taxon>Pseudomonadota</taxon>
        <taxon>Gammaproteobacteria</taxon>
        <taxon>Oceanospirillales</taxon>
        <taxon>Zooshikellaceae</taxon>
        <taxon>Spartinivicinus</taxon>
    </lineage>
</organism>
<dbReference type="GO" id="GO:0090729">
    <property type="term" value="F:toxin activity"/>
    <property type="evidence" value="ECO:0007669"/>
    <property type="project" value="UniProtKB-KW"/>
</dbReference>
<dbReference type="Gene3D" id="2.10.220.10">
    <property type="entry name" value="Hormone Receptor, Insulin-like Growth Factor Receptor 1, Chain A, domain 2"/>
    <property type="match status" value="1"/>
</dbReference>
<feature type="domain" description="Haemolysin-type calcium binding-related" evidence="10">
    <location>
        <begin position="1129"/>
        <end position="1164"/>
    </location>
</feature>
<feature type="region of interest" description="Disordered" evidence="9">
    <location>
        <begin position="975"/>
        <end position="999"/>
    </location>
</feature>
<evidence type="ECO:0000256" key="3">
    <source>
        <dbReference type="ARBA" id="ARBA00022525"/>
    </source>
</evidence>
<dbReference type="CDD" id="cd19941">
    <property type="entry name" value="TIL"/>
    <property type="match status" value="1"/>
</dbReference>
<feature type="region of interest" description="Disordered" evidence="9">
    <location>
        <begin position="1030"/>
        <end position="1078"/>
    </location>
</feature>
<gene>
    <name evidence="12" type="ORF">H0A36_09710</name>
</gene>
<dbReference type="Pfam" id="PF06594">
    <property type="entry name" value="HCBP_related"/>
    <property type="match status" value="3"/>
</dbReference>
<dbReference type="GO" id="GO:0005576">
    <property type="term" value="C:extracellular region"/>
    <property type="evidence" value="ECO:0007669"/>
    <property type="project" value="UniProtKB-SubCell"/>
</dbReference>
<dbReference type="SUPFAM" id="SSF51120">
    <property type="entry name" value="beta-Roll"/>
    <property type="match status" value="3"/>
</dbReference>
<dbReference type="InterPro" id="IPR003995">
    <property type="entry name" value="RTX_toxin_determinant-A"/>
</dbReference>
<dbReference type="Proteomes" id="UP000569732">
    <property type="component" value="Unassembled WGS sequence"/>
</dbReference>
<dbReference type="PANTHER" id="PTHR38340:SF1">
    <property type="entry name" value="S-LAYER PROTEIN"/>
    <property type="match status" value="1"/>
</dbReference>
<sequence length="1172" mass="129502">MKSTSDAASLLRYDSIQSKTASEIIYLYKIPPKDPKSTPWVYHHVRCDAKDETYTTEQAAILGGMRKYYNGCGDPSIENKGQWGTLNNKTSGSCGSTNTYPKYYKGLEYINTRGVTVKYCKHINGGVSDGFTVYREREVFDCPENYKPSPLGVKCVYKDNIVATISEKCEPHENCTPPETEETPEECEEGFELVNGECVPKCPEGYVRNEKGECVLIIEIIKDNGPGDPCDKNHPNTRPSVGEPIRISTGNMFHQNVDITGRLPLIRTYNSSTGEWTHNYQTYLTINNQLILLKDGDGKGFQFKLKNSEWVSDPDVFHKLEETTEYNAAWKVTFSNNVIAWFDFKGKIIKKRVLGGVELDFIREGANLTINDTKSNYKLNMIVGEYDRVLQASIDPNERVVYQYSDQGQLLFVTYPNSKTRQFNYEDSRFPRYLTSLIDENGVVAINWKYDNQGRAISSERANSKEKYTLTYGDDFTTVVNPLGKVTTYYFKKIHGIKYLTEVTGHASENCAAANQSYEYYSNALLKAKTDWNGVRTTYQYNQRGLEVSRTEASGTSDSYTVYTEWHPFFAKPTKIAEPGKETTLEYSEAGQLINLIENDTTSVFYRGGNANGFSEEVIEDPSDKETSVVIPEIEVKGSESSDYLNGTNKSEYLTGLIGNDTLLAGEGNDVLEGGKGNDSLDGGAGNDIYLFGRGDGQDRINNYDPRQGSLDKLRFKSGVSPQDVRLRRNANQLIAEIIGTSDSVIINNFFHNGYNLDAIEFDDGTKWLLTKIRQLVQRPSDDKDEIHGYESDDELHGGAGHDVISGHQGADRLFGDAGHDRLLGDDGDDVLFGGEGNDNLSGGAGQDRLHGGEGSDTLTGYTGDDILDGGPGNDNSDGGAGNDIYLFGRGDGQDRITNYDPTPTHIDILRFKAGIAPKDIKLRRSGNLLIAEIMDTSDNVIVNYFFNTGYALDAIEFNDGTKWSLTKIRQLVQQPSDDKDEIHGYESDDELHGGAGHDVISGHQGADRLFGDAGHDRLLGDDGDDVLFGGEGNDNLSGGAGQDRLHGGEGSDTLTGYTGDDILDGGPGNDNSDGGAGNDIYLFGRGDGQDRITNYDPTPTHIDILRFKAGIAPKDIKLRRSGNLLIAEIMDTSDNVIVNYFFNTGYALDAIEFNDGTKWNLDTIKSKAQTN</sequence>
<dbReference type="PANTHER" id="PTHR38340">
    <property type="entry name" value="S-LAYER PROTEIN"/>
    <property type="match status" value="1"/>
</dbReference>
<protein>
    <submittedName>
        <fullName evidence="12">Uncharacterized protein</fullName>
    </submittedName>
</protein>
<evidence type="ECO:0000256" key="4">
    <source>
        <dbReference type="ARBA" id="ARBA00022656"/>
    </source>
</evidence>
<keyword evidence="5" id="KW-0677">Repeat</keyword>
<dbReference type="InterPro" id="IPR045351">
    <property type="entry name" value="DUF6531"/>
</dbReference>
<evidence type="ECO:0000259" key="11">
    <source>
        <dbReference type="Pfam" id="PF20148"/>
    </source>
</evidence>
<feature type="domain" description="DUF6531" evidence="11">
    <location>
        <begin position="242"/>
        <end position="303"/>
    </location>
</feature>
<accession>A0A853I9Q8</accession>
<feature type="domain" description="Haemolysin-type calcium binding-related" evidence="10">
    <location>
        <begin position="933"/>
        <end position="966"/>
    </location>
</feature>
<keyword evidence="8" id="KW-0472">Membrane</keyword>
<dbReference type="SUPFAM" id="SSF57184">
    <property type="entry name" value="Growth factor receptor domain"/>
    <property type="match status" value="1"/>
</dbReference>
<dbReference type="AlphaFoldDB" id="A0A853I9Q8"/>
<reference evidence="12 13" key="1">
    <citation type="submission" date="2020-07" db="EMBL/GenBank/DDBJ databases">
        <title>Endozoicomonas sp. nov., isolated from sediment.</title>
        <authorList>
            <person name="Gu T."/>
        </authorList>
    </citation>
    <scope>NUCLEOTIDE SEQUENCE [LARGE SCALE GENOMIC DNA]</scope>
    <source>
        <strain evidence="12 13">SM1973</strain>
    </source>
</reference>
<keyword evidence="7" id="KW-0843">Virulence</keyword>
<dbReference type="Pfam" id="PF20148">
    <property type="entry name" value="DUF6531"/>
    <property type="match status" value="1"/>
</dbReference>
<dbReference type="InterPro" id="IPR050557">
    <property type="entry name" value="RTX_toxin/Mannuronan_C5-epim"/>
</dbReference>
<evidence type="ECO:0000256" key="5">
    <source>
        <dbReference type="ARBA" id="ARBA00022737"/>
    </source>
</evidence>
<dbReference type="InterPro" id="IPR018511">
    <property type="entry name" value="Hemolysin-typ_Ca-bd_CS"/>
</dbReference>
<evidence type="ECO:0000256" key="7">
    <source>
        <dbReference type="ARBA" id="ARBA00023026"/>
    </source>
</evidence>
<dbReference type="InterPro" id="IPR010566">
    <property type="entry name" value="Haemolys_ca-bd"/>
</dbReference>
<dbReference type="GO" id="GO:0016020">
    <property type="term" value="C:membrane"/>
    <property type="evidence" value="ECO:0007669"/>
    <property type="project" value="UniProtKB-SubCell"/>
</dbReference>